<sequence length="161" mass="18486">MNNLAALSLLPQEQLNLAYSNEASELKRYKWLALTFLPFDSSVSRLMTAISMECVHRLCNLQEVARKMDLCACVNTEALEKSPLLNTKEPHFFVVDDQMGDQLLARAEEAAKLSCTFFGWLLETNATPELHNTLFEFVTQKSNEFRIIQECREQRAIGFYK</sequence>
<proteinExistence type="predicted"/>
<organism evidence="1 2">
    <name type="scientific">Halomonas campaniensis</name>
    <dbReference type="NCBI Taxonomy" id="213554"/>
    <lineage>
        <taxon>Bacteria</taxon>
        <taxon>Pseudomonadati</taxon>
        <taxon>Pseudomonadota</taxon>
        <taxon>Gammaproteobacteria</taxon>
        <taxon>Oceanospirillales</taxon>
        <taxon>Halomonadaceae</taxon>
        <taxon>Halomonas</taxon>
    </lineage>
</organism>
<name>A0A246S4C0_9GAMM</name>
<comment type="caution">
    <text evidence="1">The sequence shown here is derived from an EMBL/GenBank/DDBJ whole genome shotgun (WGS) entry which is preliminary data.</text>
</comment>
<evidence type="ECO:0000313" key="1">
    <source>
        <dbReference type="EMBL" id="OWV31269.1"/>
    </source>
</evidence>
<dbReference type="RefSeq" id="WP_088698423.1">
    <property type="nucleotide sequence ID" value="NZ_JPUA01000003.1"/>
</dbReference>
<dbReference type="Proteomes" id="UP000197334">
    <property type="component" value="Unassembled WGS sequence"/>
</dbReference>
<gene>
    <name evidence="1" type="ORF">JI62_01225</name>
</gene>
<protein>
    <submittedName>
        <fullName evidence="1">Uncharacterized protein</fullName>
    </submittedName>
</protein>
<reference evidence="1 2" key="1">
    <citation type="submission" date="2014-08" db="EMBL/GenBank/DDBJ databases">
        <title>Draft genome sequence of a novel L-asparaginase producing marine bacterium, Halomonas campaniensis.</title>
        <authorList>
            <person name="Sundarakrishnan B."/>
            <person name="Moushumi Priya A."/>
            <person name="Raman G."/>
            <person name="Sakthivel N."/>
            <person name="Park S."/>
            <person name="Jayachandran S."/>
        </authorList>
    </citation>
    <scope>NUCLEOTIDE SEQUENCE [LARGE SCALE GENOMIC DNA]</scope>
    <source>
        <strain evidence="1 2">SK03</strain>
    </source>
</reference>
<keyword evidence="2" id="KW-1185">Reference proteome</keyword>
<dbReference type="OrthoDB" id="6161818at2"/>
<dbReference type="EMBL" id="JPUA01000003">
    <property type="protein sequence ID" value="OWV31269.1"/>
    <property type="molecule type" value="Genomic_DNA"/>
</dbReference>
<evidence type="ECO:0000313" key="2">
    <source>
        <dbReference type="Proteomes" id="UP000197334"/>
    </source>
</evidence>
<dbReference type="AlphaFoldDB" id="A0A246S4C0"/>
<accession>A0A246S4C0</accession>